<dbReference type="PANTHER" id="PTHR11236">
    <property type="entry name" value="AMINOBENZOATE/ANTHRANILATE SYNTHASE"/>
    <property type="match status" value="1"/>
</dbReference>
<feature type="domain" description="Chorismate-utilising enzyme C-terminal" evidence="9">
    <location>
        <begin position="226"/>
        <end position="476"/>
    </location>
</feature>
<dbReference type="EMBL" id="JAOTIF010000003">
    <property type="protein sequence ID" value="MCU7548891.1"/>
    <property type="molecule type" value="Genomic_DNA"/>
</dbReference>
<dbReference type="InterPro" id="IPR015890">
    <property type="entry name" value="Chorismate_C"/>
</dbReference>
<keyword evidence="5" id="KW-0460">Magnesium</keyword>
<dbReference type="GO" id="GO:0004049">
    <property type="term" value="F:anthranilate synthase activity"/>
    <property type="evidence" value="ECO:0007669"/>
    <property type="project" value="UniProtKB-EC"/>
</dbReference>
<dbReference type="InterPro" id="IPR005801">
    <property type="entry name" value="ADC_synthase"/>
</dbReference>
<comment type="catalytic activity">
    <reaction evidence="8">
        <text>chorismate + L-glutamine = anthranilate + pyruvate + L-glutamate + H(+)</text>
        <dbReference type="Rhea" id="RHEA:21732"/>
        <dbReference type="ChEBI" id="CHEBI:15361"/>
        <dbReference type="ChEBI" id="CHEBI:15378"/>
        <dbReference type="ChEBI" id="CHEBI:16567"/>
        <dbReference type="ChEBI" id="CHEBI:29748"/>
        <dbReference type="ChEBI" id="CHEBI:29985"/>
        <dbReference type="ChEBI" id="CHEBI:58359"/>
        <dbReference type="EC" id="4.1.3.27"/>
    </reaction>
</comment>
<sequence length="491" mass="54931">MSSQTLKETSGNKTSNLSSGGKKIIIKTVVKKMLADMFTPVGIYLRLRDRFRDTILLESADFHVAENSYSFICINAIAGIEVNNESNIEYKLPGQAPQKTSLQDERIEDLLWNFMQRFEGESENPKAASFAQGLYGYTTFDAVQLFETVRFKGEGNELTGIPMARYRLYQYVIAINHFRDELLLCENVISDVESEVVVVESLIKSKDVPVYPFKTVSEETSNMMDADYKDMVRKGIASCYRGDVFQIVLSRRYQQSFIGDEINVYRALRNINPSPYLFFFDYGDYKLIGSSPESQIIVKDGKAIVHPIAGTFKRSGDDAIDQKMAEALLKDPKENAEHVMLVDLARNDLSTVCSNVQVTHYRQVHYYSHVIHLVSEVTGDVSEKTNPFKVLAKTFPAGTLSGAPKYKAMQLINELEPTPRSFYGGAIGFVGLNGNCNHAIMIRTFLSKDNTLFCQAGAGVVAASKPESELMEVENKLNALKSAIKMAETIS</sequence>
<keyword evidence="6" id="KW-0456">Lyase</keyword>
<comment type="subunit">
    <text evidence="2">Heterotetramer consisting of two non-identical subunits: a beta subunit (TrpG) and a large alpha subunit (TrpE).</text>
</comment>
<evidence type="ECO:0000256" key="4">
    <source>
        <dbReference type="ARBA" id="ARBA00022723"/>
    </source>
</evidence>
<evidence type="ECO:0000313" key="11">
    <source>
        <dbReference type="EMBL" id="MCU7548891.1"/>
    </source>
</evidence>
<reference evidence="11" key="2">
    <citation type="submission" date="2023-04" db="EMBL/GenBank/DDBJ databases">
        <title>Paracnuella aquatica gen. nov., sp. nov., a member of the family Chitinophagaceae isolated from a hot spring.</title>
        <authorList>
            <person name="Wang C."/>
        </authorList>
    </citation>
    <scope>NUCLEOTIDE SEQUENCE</scope>
    <source>
        <strain evidence="11">LB-8</strain>
    </source>
</reference>
<dbReference type="Pfam" id="PF04715">
    <property type="entry name" value="Anth_synt_I_N"/>
    <property type="match status" value="1"/>
</dbReference>
<evidence type="ECO:0000259" key="10">
    <source>
        <dbReference type="Pfam" id="PF04715"/>
    </source>
</evidence>
<keyword evidence="4" id="KW-0479">Metal-binding</keyword>
<dbReference type="AlphaFoldDB" id="A0A9X2XTS8"/>
<dbReference type="RefSeq" id="WP_279296336.1">
    <property type="nucleotide sequence ID" value="NZ_JAOTIF010000003.1"/>
</dbReference>
<name>A0A9X2XTS8_9BACT</name>
<reference evidence="11" key="1">
    <citation type="submission" date="2022-09" db="EMBL/GenBank/DDBJ databases">
        <authorList>
            <person name="Yuan C."/>
            <person name="Ke Z."/>
        </authorList>
    </citation>
    <scope>NUCLEOTIDE SEQUENCE</scope>
    <source>
        <strain evidence="11">LB-8</strain>
    </source>
</reference>
<evidence type="ECO:0000256" key="2">
    <source>
        <dbReference type="ARBA" id="ARBA00011575"/>
    </source>
</evidence>
<dbReference type="GO" id="GO:0000162">
    <property type="term" value="P:L-tryptophan biosynthetic process"/>
    <property type="evidence" value="ECO:0007669"/>
    <property type="project" value="TreeGrafter"/>
</dbReference>
<evidence type="ECO:0000313" key="12">
    <source>
        <dbReference type="Proteomes" id="UP001155483"/>
    </source>
</evidence>
<dbReference type="PANTHER" id="PTHR11236:SF48">
    <property type="entry name" value="ISOCHORISMATE SYNTHASE MENF"/>
    <property type="match status" value="1"/>
</dbReference>
<dbReference type="Gene3D" id="3.60.120.10">
    <property type="entry name" value="Anthranilate synthase"/>
    <property type="match status" value="1"/>
</dbReference>
<organism evidence="11 12">
    <name type="scientific">Paraflavisolibacter caeni</name>
    <dbReference type="NCBI Taxonomy" id="2982496"/>
    <lineage>
        <taxon>Bacteria</taxon>
        <taxon>Pseudomonadati</taxon>
        <taxon>Bacteroidota</taxon>
        <taxon>Chitinophagia</taxon>
        <taxon>Chitinophagales</taxon>
        <taxon>Chitinophagaceae</taxon>
        <taxon>Paraflavisolibacter</taxon>
    </lineage>
</organism>
<evidence type="ECO:0000256" key="6">
    <source>
        <dbReference type="ARBA" id="ARBA00023239"/>
    </source>
</evidence>
<comment type="cofactor">
    <cofactor evidence="1">
        <name>Mg(2+)</name>
        <dbReference type="ChEBI" id="CHEBI:18420"/>
    </cofactor>
</comment>
<comment type="caution">
    <text evidence="11">The sequence shown here is derived from an EMBL/GenBank/DDBJ whole genome shotgun (WGS) entry which is preliminary data.</text>
</comment>
<accession>A0A9X2XTS8</accession>
<dbReference type="InterPro" id="IPR006805">
    <property type="entry name" value="Anth_synth_I_N"/>
</dbReference>
<keyword evidence="12" id="KW-1185">Reference proteome</keyword>
<evidence type="ECO:0000256" key="7">
    <source>
        <dbReference type="ARBA" id="ARBA00025634"/>
    </source>
</evidence>
<protein>
    <recommendedName>
        <fullName evidence="3">Anthranilate synthase component 1</fullName>
    </recommendedName>
</protein>
<dbReference type="InterPro" id="IPR019999">
    <property type="entry name" value="Anth_synth_I-like"/>
</dbReference>
<dbReference type="Pfam" id="PF00425">
    <property type="entry name" value="Chorismate_bind"/>
    <property type="match status" value="1"/>
</dbReference>
<dbReference type="Proteomes" id="UP001155483">
    <property type="component" value="Unassembled WGS sequence"/>
</dbReference>
<gene>
    <name evidence="11" type="ORF">OCK74_07160</name>
</gene>
<evidence type="ECO:0000256" key="8">
    <source>
        <dbReference type="ARBA" id="ARBA00047683"/>
    </source>
</evidence>
<comment type="function">
    <text evidence="7">Part of a heterotetrameric complex that catalyzes the two-step biosynthesis of anthranilate, an intermediate in the biosynthesis of L-tryptophan. In the first step, the glutamine-binding beta subunit (TrpG) of anthranilate synthase (AS) provides the glutamine amidotransferase activity which generates ammonia as a substrate that, along with chorismate, is used in the second step, catalyzed by the large alpha subunit of AS (TrpE) to produce anthranilate. In the absence of TrpG, TrpE can synthesize anthranilate directly from chorismate and high concentrations of ammonia.</text>
</comment>
<feature type="domain" description="Anthranilate synthase component I N-terminal" evidence="10">
    <location>
        <begin position="36"/>
        <end position="184"/>
    </location>
</feature>
<evidence type="ECO:0000256" key="5">
    <source>
        <dbReference type="ARBA" id="ARBA00022842"/>
    </source>
</evidence>
<evidence type="ECO:0000256" key="3">
    <source>
        <dbReference type="ARBA" id="ARBA00020653"/>
    </source>
</evidence>
<dbReference type="SUPFAM" id="SSF56322">
    <property type="entry name" value="ADC synthase"/>
    <property type="match status" value="1"/>
</dbReference>
<proteinExistence type="predicted"/>
<dbReference type="GO" id="GO:0046872">
    <property type="term" value="F:metal ion binding"/>
    <property type="evidence" value="ECO:0007669"/>
    <property type="project" value="UniProtKB-KW"/>
</dbReference>
<evidence type="ECO:0000259" key="9">
    <source>
        <dbReference type="Pfam" id="PF00425"/>
    </source>
</evidence>
<evidence type="ECO:0000256" key="1">
    <source>
        <dbReference type="ARBA" id="ARBA00001946"/>
    </source>
</evidence>
<dbReference type="PRINTS" id="PR00095">
    <property type="entry name" value="ANTSNTHASEI"/>
</dbReference>